<dbReference type="GO" id="GO:0006400">
    <property type="term" value="P:tRNA modification"/>
    <property type="evidence" value="ECO:0007669"/>
    <property type="project" value="UniProtKB-UniRule"/>
</dbReference>
<keyword evidence="2" id="KW-0560">Oxidoreductase</keyword>
<dbReference type="Pfam" id="PF12368">
    <property type="entry name" value="Rhodanese_C"/>
    <property type="match status" value="1"/>
</dbReference>
<reference evidence="4 5" key="1">
    <citation type="submission" date="2020-02" db="EMBL/GenBank/DDBJ databases">
        <title>Bacillus aquiflavi sp. nov., isolated from yellow water of strong flavor Chinese baijiu in Yibin region of China.</title>
        <authorList>
            <person name="Xie J."/>
        </authorList>
    </citation>
    <scope>NUCLEOTIDE SEQUENCE [LARGE SCALE GENOMIC DNA]</scope>
    <source>
        <strain evidence="4 5">SA4</strain>
    </source>
</reference>
<dbReference type="PANTHER" id="PTHR43268:SF3">
    <property type="entry name" value="RHODANESE-LIKE DOMAIN-CONTAINING PROTEIN 7-RELATED"/>
    <property type="match status" value="1"/>
</dbReference>
<evidence type="ECO:0000259" key="3">
    <source>
        <dbReference type="PROSITE" id="PS50206"/>
    </source>
</evidence>
<keyword evidence="5" id="KW-1185">Reference proteome</keyword>
<evidence type="ECO:0000313" key="4">
    <source>
        <dbReference type="EMBL" id="NEY72153.1"/>
    </source>
</evidence>
<proteinExistence type="inferred from homology"/>
<dbReference type="AlphaFoldDB" id="A0A6M0Q790"/>
<dbReference type="RefSeq" id="WP_163179617.1">
    <property type="nucleotide sequence ID" value="NZ_JAAIWM010000003.1"/>
</dbReference>
<dbReference type="GO" id="GO:0016740">
    <property type="term" value="F:transferase activity"/>
    <property type="evidence" value="ECO:0007669"/>
    <property type="project" value="UniProtKB-KW"/>
</dbReference>
<organism evidence="4 5">
    <name type="scientific">Bacillus mesophilus</name>
    <dbReference type="NCBI Taxonomy" id="1808955"/>
    <lineage>
        <taxon>Bacteria</taxon>
        <taxon>Bacillati</taxon>
        <taxon>Bacillota</taxon>
        <taxon>Bacilli</taxon>
        <taxon>Bacillales</taxon>
        <taxon>Bacillaceae</taxon>
        <taxon>Bacillus</taxon>
    </lineage>
</organism>
<dbReference type="InterPro" id="IPR022111">
    <property type="entry name" value="Rhodanese_C"/>
</dbReference>
<dbReference type="InterPro" id="IPR020936">
    <property type="entry name" value="TrhO"/>
</dbReference>
<dbReference type="InterPro" id="IPR040503">
    <property type="entry name" value="TRHO_N"/>
</dbReference>
<evidence type="ECO:0000256" key="2">
    <source>
        <dbReference type="HAMAP-Rule" id="MF_00469"/>
    </source>
</evidence>
<accession>A0A6M0Q790</accession>
<dbReference type="PROSITE" id="PS50206">
    <property type="entry name" value="RHODANESE_3"/>
    <property type="match status" value="1"/>
</dbReference>
<dbReference type="Gene3D" id="3.40.250.10">
    <property type="entry name" value="Rhodanese-like domain"/>
    <property type="match status" value="1"/>
</dbReference>
<keyword evidence="1 2" id="KW-0819">tRNA processing</keyword>
<comment type="caution">
    <text evidence="4">The sequence shown here is derived from an EMBL/GenBank/DDBJ whole genome shotgun (WGS) entry which is preliminary data.</text>
</comment>
<sequence>MKYQVLLYYKYVHIEEPAVFMEEHRAFCERIGVMGRIYVAHEGINGTVSGTVEQTQQYMKEMREDPRFSDLIFKVEPSDEHAFKKLKVKVKPEIVNLHLEDDVDPNQLTGKHLSPKEFYEAMQEEDVIILDARNTYEYDLGHFKNAIRPDVETFRDLPQWVRENLADRKDKKILTYCTGGIRCEKFSGFLLKEGFEDVSQLNGGIVTYGYDEEVKGKHWDGKLYVFDERISVPVNRTEEANVVGKCYYCDQPEERYVKCGNPDCNKHLLLCEDCEHEHVRSCSQECAEHPRNRYVKEQENKEEVQL</sequence>
<evidence type="ECO:0000256" key="1">
    <source>
        <dbReference type="ARBA" id="ARBA00022694"/>
    </source>
</evidence>
<gene>
    <name evidence="2" type="primary">trhO</name>
    <name evidence="4" type="ORF">G4D63_10490</name>
</gene>
<feature type="domain" description="Rhodanese" evidence="3">
    <location>
        <begin position="123"/>
        <end position="214"/>
    </location>
</feature>
<keyword evidence="4" id="KW-0808">Transferase</keyword>
<name>A0A6M0Q790_9BACI</name>
<protein>
    <recommendedName>
        <fullName evidence="2">tRNA uridine(34) hydroxylase</fullName>
        <ecNumber evidence="2">1.14.-.-</ecNumber>
    </recommendedName>
    <alternativeName>
        <fullName evidence="2">tRNA hydroxylation protein O</fullName>
    </alternativeName>
</protein>
<dbReference type="Proteomes" id="UP000481043">
    <property type="component" value="Unassembled WGS sequence"/>
</dbReference>
<dbReference type="SUPFAM" id="SSF52821">
    <property type="entry name" value="Rhodanese/Cell cycle control phosphatase"/>
    <property type="match status" value="1"/>
</dbReference>
<comment type="catalytic activity">
    <reaction evidence="2">
        <text>uridine(34) in tRNA + AH2 + O2 = 5-hydroxyuridine(34) in tRNA + A + H2O</text>
        <dbReference type="Rhea" id="RHEA:64224"/>
        <dbReference type="Rhea" id="RHEA-COMP:11727"/>
        <dbReference type="Rhea" id="RHEA-COMP:13381"/>
        <dbReference type="ChEBI" id="CHEBI:13193"/>
        <dbReference type="ChEBI" id="CHEBI:15377"/>
        <dbReference type="ChEBI" id="CHEBI:15379"/>
        <dbReference type="ChEBI" id="CHEBI:17499"/>
        <dbReference type="ChEBI" id="CHEBI:65315"/>
        <dbReference type="ChEBI" id="CHEBI:136877"/>
    </reaction>
</comment>
<evidence type="ECO:0000313" key="5">
    <source>
        <dbReference type="Proteomes" id="UP000481043"/>
    </source>
</evidence>
<comment type="function">
    <text evidence="2">Catalyzes oxygen-dependent 5-hydroxyuridine (ho5U) modification at position 34 in tRNAs.</text>
</comment>
<dbReference type="NCBIfam" id="NF001135">
    <property type="entry name" value="PRK00142.1-3"/>
    <property type="match status" value="1"/>
</dbReference>
<dbReference type="GO" id="GO:0016705">
    <property type="term" value="F:oxidoreductase activity, acting on paired donors, with incorporation or reduction of molecular oxygen"/>
    <property type="evidence" value="ECO:0007669"/>
    <property type="project" value="UniProtKB-UniRule"/>
</dbReference>
<dbReference type="HAMAP" id="MF_00469">
    <property type="entry name" value="TrhO"/>
    <property type="match status" value="1"/>
</dbReference>
<dbReference type="InterPro" id="IPR036873">
    <property type="entry name" value="Rhodanese-like_dom_sf"/>
</dbReference>
<dbReference type="EC" id="1.14.-.-" evidence="2"/>
<dbReference type="Pfam" id="PF17773">
    <property type="entry name" value="UPF0176_N"/>
    <property type="match status" value="1"/>
</dbReference>
<dbReference type="SMART" id="SM00450">
    <property type="entry name" value="RHOD"/>
    <property type="match status" value="1"/>
</dbReference>
<comment type="similarity">
    <text evidence="2">Belongs to the TrhO family.</text>
</comment>
<dbReference type="InterPro" id="IPR001763">
    <property type="entry name" value="Rhodanese-like_dom"/>
</dbReference>
<dbReference type="EMBL" id="JAAIWM010000003">
    <property type="protein sequence ID" value="NEY72153.1"/>
    <property type="molecule type" value="Genomic_DNA"/>
</dbReference>
<dbReference type="Pfam" id="PF00581">
    <property type="entry name" value="Rhodanese"/>
    <property type="match status" value="1"/>
</dbReference>
<dbReference type="CDD" id="cd01518">
    <property type="entry name" value="RHOD_YceA"/>
    <property type="match status" value="1"/>
</dbReference>
<dbReference type="Gene3D" id="3.30.70.100">
    <property type="match status" value="1"/>
</dbReference>
<dbReference type="PANTHER" id="PTHR43268">
    <property type="entry name" value="THIOSULFATE SULFURTRANSFERASE/RHODANESE-LIKE DOMAIN-CONTAINING PROTEIN 2"/>
    <property type="match status" value="1"/>
</dbReference>